<sequence length="135" mass="15418">MRRKRIKTDAEPRGAEEPDGTLPCTSGRGEKRVPRSGPALAEFQLPGSHRRLQRATTELFYGRHLSSLHENCLTWKNTDKCFAVAWVDHETALWGTKCNKLLLMNLRTKQITQLCQPPVPPTFPRPPVRNNLYGR</sequence>
<keyword evidence="3" id="KW-1185">Reference proteome</keyword>
<feature type="compositionally biased region" description="Basic and acidic residues" evidence="1">
    <location>
        <begin position="7"/>
        <end position="16"/>
    </location>
</feature>
<gene>
    <name evidence="2" type="ORF">DUNSADRAFT_10376</name>
</gene>
<reference evidence="2" key="1">
    <citation type="submission" date="2017-08" db="EMBL/GenBank/DDBJ databases">
        <authorList>
            <person name="Polle J.E."/>
            <person name="Barry K."/>
            <person name="Cushman J."/>
            <person name="Schmutz J."/>
            <person name="Tran D."/>
            <person name="Hathwaick L.T."/>
            <person name="Yim W.C."/>
            <person name="Jenkins J."/>
            <person name="Mckie-Krisberg Z.M."/>
            <person name="Prochnik S."/>
            <person name="Lindquist E."/>
            <person name="Dockter R.B."/>
            <person name="Adam C."/>
            <person name="Molina H."/>
            <person name="Bunkerborg J."/>
            <person name="Jin E."/>
            <person name="Buchheim M."/>
            <person name="Magnuson J."/>
        </authorList>
    </citation>
    <scope>NUCLEOTIDE SEQUENCE</scope>
    <source>
        <strain evidence="2">CCAP 19/18</strain>
    </source>
</reference>
<proteinExistence type="predicted"/>
<comment type="caution">
    <text evidence="2">The sequence shown here is derived from an EMBL/GenBank/DDBJ whole genome shotgun (WGS) entry which is preliminary data.</text>
</comment>
<feature type="region of interest" description="Disordered" evidence="1">
    <location>
        <begin position="1"/>
        <end position="43"/>
    </location>
</feature>
<evidence type="ECO:0000313" key="3">
    <source>
        <dbReference type="Proteomes" id="UP000815325"/>
    </source>
</evidence>
<dbReference type="Proteomes" id="UP000815325">
    <property type="component" value="Unassembled WGS sequence"/>
</dbReference>
<accession>A0ABQ7GFJ2</accession>
<protein>
    <submittedName>
        <fullName evidence="2">Uncharacterized protein</fullName>
    </submittedName>
</protein>
<evidence type="ECO:0000256" key="1">
    <source>
        <dbReference type="SAM" id="MobiDB-lite"/>
    </source>
</evidence>
<organism evidence="2 3">
    <name type="scientific">Dunaliella salina</name>
    <name type="common">Green alga</name>
    <name type="synonym">Protococcus salinus</name>
    <dbReference type="NCBI Taxonomy" id="3046"/>
    <lineage>
        <taxon>Eukaryota</taxon>
        <taxon>Viridiplantae</taxon>
        <taxon>Chlorophyta</taxon>
        <taxon>core chlorophytes</taxon>
        <taxon>Chlorophyceae</taxon>
        <taxon>CS clade</taxon>
        <taxon>Chlamydomonadales</taxon>
        <taxon>Dunaliellaceae</taxon>
        <taxon>Dunaliella</taxon>
    </lineage>
</organism>
<evidence type="ECO:0000313" key="2">
    <source>
        <dbReference type="EMBL" id="KAF5833373.1"/>
    </source>
</evidence>
<name>A0ABQ7GFJ2_DUNSA</name>
<dbReference type="EMBL" id="MU069815">
    <property type="protein sequence ID" value="KAF5833373.1"/>
    <property type="molecule type" value="Genomic_DNA"/>
</dbReference>